<comment type="subcellular location">
    <subcellularLocation>
        <location evidence="5">Cytoplasm</location>
        <location evidence="5">Cytoskeleton</location>
        <location evidence="5">Spindle</location>
    </subcellularLocation>
    <subcellularLocation>
        <location evidence="1 5">Nucleus</location>
    </subcellularLocation>
</comment>
<dbReference type="AlphaFoldDB" id="A0A834KP14"/>
<evidence type="ECO:0000256" key="1">
    <source>
        <dbReference type="ARBA" id="ARBA00004123"/>
    </source>
</evidence>
<dbReference type="GO" id="GO:0005634">
    <property type="term" value="C:nucleus"/>
    <property type="evidence" value="ECO:0007669"/>
    <property type="project" value="UniProtKB-SubCell"/>
</dbReference>
<protein>
    <recommendedName>
        <fullName evidence="5">MMS19 nucleotide excision repair protein</fullName>
    </recommendedName>
</protein>
<evidence type="ECO:0000256" key="4">
    <source>
        <dbReference type="ARBA" id="ARBA00023242"/>
    </source>
</evidence>
<gene>
    <name evidence="8" type="ORF">HZH68_004584</name>
</gene>
<feature type="domain" description="MMS19 N-terminal" evidence="7">
    <location>
        <begin position="74"/>
        <end position="334"/>
    </location>
</feature>
<comment type="caution">
    <text evidence="8">The sequence shown here is derived from an EMBL/GenBank/DDBJ whole genome shotgun (WGS) entry which is preliminary data.</text>
</comment>
<evidence type="ECO:0000313" key="9">
    <source>
        <dbReference type="Proteomes" id="UP000617340"/>
    </source>
</evidence>
<keyword evidence="5" id="KW-0227">DNA damage</keyword>
<dbReference type="GO" id="GO:0097361">
    <property type="term" value="C:cytosolic [4Fe-4S] assembly targeting complex"/>
    <property type="evidence" value="ECO:0007669"/>
    <property type="project" value="UniProtKB-UniRule"/>
</dbReference>
<dbReference type="InterPro" id="IPR011989">
    <property type="entry name" value="ARM-like"/>
</dbReference>
<dbReference type="Proteomes" id="UP000617340">
    <property type="component" value="Unassembled WGS sequence"/>
</dbReference>
<dbReference type="Pfam" id="PF12460">
    <property type="entry name" value="MMS19_C"/>
    <property type="match status" value="1"/>
</dbReference>
<keyword evidence="4 5" id="KW-0539">Nucleus</keyword>
<sequence length="992" mass="112208">MENASDKFFEVNSHNNSVVRSFSLKACLEMASPASSTLAERLSANFNDNVALVSLCKDIALEIQLGKLKLSTFVEELGSLVTNKDVSVREGGVTALSSVLSQLPNDFLNESELHFITMFFCDRLKDHHSIIPVVLRGILAIVQMIHLPHDAPACLFAKMFEHVQCQSQLLPDRRNIYFIFKTLLQNRLDDLKKIGPEFVYGVISSIDGERDPRNLMLLFDILPNFIKEFPLGHLAEEMFDVISCYFPIDFNPVGSDVIGITREDLAESLAPCLYATPEFTEFCIPLISDKLSSNLKVAKLDSLDLLCKGAYVFGVNGLEPYLSELWPIIRKEVMPGGDPEIKNATLKTLAALIEVISADEKVHETFIEKILTDTKTSLCDVQLSLFRPAENLLESVAMVNKQTCIYVLRVIVPICLGQYSTKNTLMDKVIIMDALNNFMKISSDLGFSIKNVPELTWTDIPQLYFDELSKQSIELRIKILVGLTIQRAYLKETHRILLYDTICNEIDTGCEEMRNICHTCLAAFANLYPDEVLVLVQEKLQIDKDDIDVKIKIRRLQALSIIAKIPELANEILPKVLAIGNSLNSEISLAALKCIHKLISTRNSTSDIQYFLYNECNIVDKLISFTTNISADKLSLISSICQCIVRSLSVEDQQIITDKYIATITHNTCENVVTVIISLLISLRQEVKLTLDDSLLESLYNLAINSSNSITRTMSCQLLSVVLNKMNNTEHFKNSLIYLQEKIKKNLESTSNVNIKKATVILHIWLTKAAVTKGSCNLSQDCLNILTEMLKHNEVGEYVAQEYKTLTCKMEDTLTSENFCNIKIFYKQRVFQHLLQQNNSFFNNSRQNYLIALIYLIEEMPSELLYMHLSELVFLLIESLSLDNGQLVLSALIVLKLLLDTKNEIFADKMQCFIPKLLELSTYKLMDIRITALDCLTNYTNYSAVLVNVYKPNVLEKLKMVLDDKKRLVRKAAVKARTRWFLVCAPGGIKEQ</sequence>
<reference evidence="8" key="1">
    <citation type="journal article" date="2020" name="G3 (Bethesda)">
        <title>High-Quality Assemblies for Three Invasive Social Wasps from the &lt;i&gt;Vespula&lt;/i&gt; Genus.</title>
        <authorList>
            <person name="Harrop T.W.R."/>
            <person name="Guhlin J."/>
            <person name="McLaughlin G.M."/>
            <person name="Permina E."/>
            <person name="Stockwell P."/>
            <person name="Gilligan J."/>
            <person name="Le Lec M.F."/>
            <person name="Gruber M.A.M."/>
            <person name="Quinn O."/>
            <person name="Lovegrove M."/>
            <person name="Duncan E.J."/>
            <person name="Remnant E.J."/>
            <person name="Van Eeckhoven J."/>
            <person name="Graham B."/>
            <person name="Knapp R.A."/>
            <person name="Langford K.W."/>
            <person name="Kronenberg Z."/>
            <person name="Press M.O."/>
            <person name="Eacker S.M."/>
            <person name="Wilson-Rankin E.E."/>
            <person name="Purcell J."/>
            <person name="Lester P.J."/>
            <person name="Dearden P.K."/>
        </authorList>
    </citation>
    <scope>NUCLEOTIDE SEQUENCE</scope>
    <source>
        <strain evidence="8">Linc-1</strain>
    </source>
</reference>
<keyword evidence="9" id="KW-1185">Reference proteome</keyword>
<keyword evidence="5" id="KW-0234">DNA repair</keyword>
<dbReference type="EMBL" id="JACSDZ010000003">
    <property type="protein sequence ID" value="KAF7410203.1"/>
    <property type="molecule type" value="Genomic_DNA"/>
</dbReference>
<dbReference type="InterPro" id="IPR039920">
    <property type="entry name" value="MMS19"/>
</dbReference>
<dbReference type="Gene3D" id="1.25.10.10">
    <property type="entry name" value="Leucine-rich Repeat Variant"/>
    <property type="match status" value="2"/>
</dbReference>
<name>A0A834KP14_VESGE</name>
<accession>A0A834KP14</accession>
<dbReference type="SUPFAM" id="SSF48371">
    <property type="entry name" value="ARM repeat"/>
    <property type="match status" value="2"/>
</dbReference>
<feature type="domain" description="MMS19 C-terminal" evidence="6">
    <location>
        <begin position="556"/>
        <end position="937"/>
    </location>
</feature>
<dbReference type="InterPro" id="IPR029240">
    <property type="entry name" value="MMS19_N"/>
</dbReference>
<proteinExistence type="inferred from homology"/>
<dbReference type="GO" id="GO:0006281">
    <property type="term" value="P:DNA repair"/>
    <property type="evidence" value="ECO:0007669"/>
    <property type="project" value="UniProtKB-UniRule"/>
</dbReference>
<keyword evidence="3" id="KW-0677">Repeat</keyword>
<evidence type="ECO:0000259" key="7">
    <source>
        <dbReference type="Pfam" id="PF14500"/>
    </source>
</evidence>
<dbReference type="InterPro" id="IPR016024">
    <property type="entry name" value="ARM-type_fold"/>
</dbReference>
<dbReference type="GO" id="GO:0051604">
    <property type="term" value="P:protein maturation"/>
    <property type="evidence" value="ECO:0007669"/>
    <property type="project" value="UniProtKB-UniRule"/>
</dbReference>
<evidence type="ECO:0000256" key="3">
    <source>
        <dbReference type="ARBA" id="ARBA00022737"/>
    </source>
</evidence>
<keyword evidence="5" id="KW-0963">Cytoplasm</keyword>
<dbReference type="GO" id="GO:0016226">
    <property type="term" value="P:iron-sulfur cluster assembly"/>
    <property type="evidence" value="ECO:0007669"/>
    <property type="project" value="UniProtKB-UniRule"/>
</dbReference>
<comment type="function">
    <text evidence="5">Key component of the cytosolic iron-sulfur protein assembly (CIA) complex, a multiprotein complex that mediates the incorporation of iron-sulfur cluster into apoproteins specifically involved in DNA metabolism and genomic integrity. In the CIA complex, MMS19 acts as an adapter between early-acting CIA components and a subset of cellular target iron-sulfur proteins.</text>
</comment>
<evidence type="ECO:0000256" key="2">
    <source>
        <dbReference type="ARBA" id="ARBA00009340"/>
    </source>
</evidence>
<comment type="subunit">
    <text evidence="5">Component of the CIA complex.</text>
</comment>
<comment type="similarity">
    <text evidence="2 5">Belongs to the MET18/MMS19 family.</text>
</comment>
<dbReference type="GO" id="GO:0005819">
    <property type="term" value="C:spindle"/>
    <property type="evidence" value="ECO:0007669"/>
    <property type="project" value="UniProtKB-SubCell"/>
</dbReference>
<keyword evidence="5" id="KW-0206">Cytoskeleton</keyword>
<evidence type="ECO:0000259" key="6">
    <source>
        <dbReference type="Pfam" id="PF12460"/>
    </source>
</evidence>
<organism evidence="8 9">
    <name type="scientific">Vespula germanica</name>
    <name type="common">German yellow jacket</name>
    <name type="synonym">Paravespula germanica</name>
    <dbReference type="NCBI Taxonomy" id="30212"/>
    <lineage>
        <taxon>Eukaryota</taxon>
        <taxon>Metazoa</taxon>
        <taxon>Ecdysozoa</taxon>
        <taxon>Arthropoda</taxon>
        <taxon>Hexapoda</taxon>
        <taxon>Insecta</taxon>
        <taxon>Pterygota</taxon>
        <taxon>Neoptera</taxon>
        <taxon>Endopterygota</taxon>
        <taxon>Hymenoptera</taxon>
        <taxon>Apocrita</taxon>
        <taxon>Aculeata</taxon>
        <taxon>Vespoidea</taxon>
        <taxon>Vespidae</taxon>
        <taxon>Vespinae</taxon>
        <taxon>Vespula</taxon>
    </lineage>
</organism>
<dbReference type="PANTHER" id="PTHR12891">
    <property type="entry name" value="DNA REPAIR/TRANSCRIPTION PROTEIN MET18/MMS19"/>
    <property type="match status" value="1"/>
</dbReference>
<dbReference type="Pfam" id="PF14500">
    <property type="entry name" value="MMS19_N"/>
    <property type="match status" value="1"/>
</dbReference>
<dbReference type="InterPro" id="IPR024687">
    <property type="entry name" value="MMS19_C"/>
</dbReference>
<evidence type="ECO:0000313" key="8">
    <source>
        <dbReference type="EMBL" id="KAF7410203.1"/>
    </source>
</evidence>
<dbReference type="PANTHER" id="PTHR12891:SF0">
    <property type="entry name" value="MMS19 NUCLEOTIDE EXCISION REPAIR PROTEIN HOMOLOG"/>
    <property type="match status" value="1"/>
</dbReference>
<evidence type="ECO:0000256" key="5">
    <source>
        <dbReference type="RuleBase" id="RU367072"/>
    </source>
</evidence>